<dbReference type="InterPro" id="IPR017932">
    <property type="entry name" value="GATase_2_dom"/>
</dbReference>
<dbReference type="InterPro" id="IPR035490">
    <property type="entry name" value="GlmS/FrlB_SIS"/>
</dbReference>
<protein>
    <recommendedName>
        <fullName evidence="4">glutamine--fructose-6-phosphate transaminase (isomerizing)</fullName>
        <ecNumber evidence="4">2.6.1.16</ecNumber>
    </recommendedName>
    <alternativeName>
        <fullName evidence="10">D-fructose-6-phosphate amidotransferase</fullName>
    </alternativeName>
    <alternativeName>
        <fullName evidence="9">Hexosephosphate aminotransferase</fullName>
    </alternativeName>
</protein>
<dbReference type="SUPFAM" id="SSF56235">
    <property type="entry name" value="N-terminal nucleophile aminohydrolases (Ntn hydrolases)"/>
    <property type="match status" value="1"/>
</dbReference>
<comment type="pathway">
    <text evidence="3">Nucleotide-sugar biosynthesis; UDP-N-acetyl-alpha-D-glucosamine biosynthesis; alpha-D-glucosamine 6-phosphate from D-fructose 6-phosphate: step 1/1.</text>
</comment>
<dbReference type="STRING" id="215243.A0A0D2DIA9"/>
<dbReference type="InterPro" id="IPR001347">
    <property type="entry name" value="SIS_dom"/>
</dbReference>
<dbReference type="RefSeq" id="XP_016262969.1">
    <property type="nucleotide sequence ID" value="XM_016407365.1"/>
</dbReference>
<dbReference type="CDD" id="cd05009">
    <property type="entry name" value="SIS_GlmS_GlmD_2"/>
    <property type="match status" value="1"/>
</dbReference>
<dbReference type="HOGENOM" id="CLU_012520_5_2_1"/>
<dbReference type="CDD" id="cd00714">
    <property type="entry name" value="GFAT"/>
    <property type="match status" value="1"/>
</dbReference>
<feature type="domain" description="Glutamine amidotransferase type-2" evidence="11">
    <location>
        <begin position="2"/>
        <end position="306"/>
    </location>
</feature>
<evidence type="ECO:0000256" key="5">
    <source>
        <dbReference type="ARBA" id="ARBA00022576"/>
    </source>
</evidence>
<dbReference type="Gene3D" id="3.40.50.10490">
    <property type="entry name" value="Glucose-6-phosphate isomerase like protein, domain 1"/>
    <property type="match status" value="2"/>
</dbReference>
<evidence type="ECO:0000256" key="9">
    <source>
        <dbReference type="ARBA" id="ARBA00029805"/>
    </source>
</evidence>
<dbReference type="InterPro" id="IPR046348">
    <property type="entry name" value="SIS_dom_sf"/>
</dbReference>
<comment type="function">
    <text evidence="2">Involved in amino sugar synthesis (formation of chitin, supplies the amino sugars of asparagine-linked oligosaccharides of glycoproteins).</text>
</comment>
<name>A0A0D2DIA9_9EURO</name>
<evidence type="ECO:0000256" key="3">
    <source>
        <dbReference type="ARBA" id="ARBA00004775"/>
    </source>
</evidence>
<dbReference type="Pfam" id="PF01380">
    <property type="entry name" value="SIS"/>
    <property type="match status" value="2"/>
</dbReference>
<dbReference type="CDD" id="cd05008">
    <property type="entry name" value="SIS_GlmS_GlmD_1"/>
    <property type="match status" value="1"/>
</dbReference>
<reference evidence="13 14" key="1">
    <citation type="submission" date="2015-01" db="EMBL/GenBank/DDBJ databases">
        <title>The Genome Sequence of Exophiala oligosperma CBS72588.</title>
        <authorList>
            <consortium name="The Broad Institute Genomics Platform"/>
            <person name="Cuomo C."/>
            <person name="de Hoog S."/>
            <person name="Gorbushina A."/>
            <person name="Stielow B."/>
            <person name="Teixiera M."/>
            <person name="Abouelleil A."/>
            <person name="Chapman S.B."/>
            <person name="Priest M."/>
            <person name="Young S.K."/>
            <person name="Wortman J."/>
            <person name="Nusbaum C."/>
            <person name="Birren B."/>
        </authorList>
    </citation>
    <scope>NUCLEOTIDE SEQUENCE [LARGE SCALE GENOMIC DNA]</scope>
    <source>
        <strain evidence="13 14">CBS 72588</strain>
    </source>
</reference>
<dbReference type="FunFam" id="3.40.50.10490:FF:000002">
    <property type="entry name" value="Glutamine--fructose-6-phosphate aminotransferase [isomerizing]"/>
    <property type="match status" value="1"/>
</dbReference>
<keyword evidence="6" id="KW-0808">Transferase</keyword>
<organism evidence="13 14">
    <name type="scientific">Exophiala oligosperma</name>
    <dbReference type="NCBI Taxonomy" id="215243"/>
    <lineage>
        <taxon>Eukaryota</taxon>
        <taxon>Fungi</taxon>
        <taxon>Dikarya</taxon>
        <taxon>Ascomycota</taxon>
        <taxon>Pezizomycotina</taxon>
        <taxon>Eurotiomycetes</taxon>
        <taxon>Chaetothyriomycetidae</taxon>
        <taxon>Chaetothyriales</taxon>
        <taxon>Herpotrichiellaceae</taxon>
        <taxon>Exophiala</taxon>
    </lineage>
</organism>
<dbReference type="SUPFAM" id="SSF53697">
    <property type="entry name" value="SIS domain"/>
    <property type="match status" value="1"/>
</dbReference>
<dbReference type="PANTHER" id="PTHR10937">
    <property type="entry name" value="GLUCOSAMINE--FRUCTOSE-6-PHOSPHATE AMINOTRANSFERASE, ISOMERIZING"/>
    <property type="match status" value="1"/>
</dbReference>
<dbReference type="GeneID" id="27358342"/>
<evidence type="ECO:0000313" key="13">
    <source>
        <dbReference type="EMBL" id="KIW42753.1"/>
    </source>
</evidence>
<dbReference type="Proteomes" id="UP000053342">
    <property type="component" value="Unassembled WGS sequence"/>
</dbReference>
<keyword evidence="8" id="KW-0315">Glutamine amidotransferase</keyword>
<dbReference type="InterPro" id="IPR029055">
    <property type="entry name" value="Ntn_hydrolases_N"/>
</dbReference>
<dbReference type="AlphaFoldDB" id="A0A0D2DIA9"/>
<evidence type="ECO:0000256" key="4">
    <source>
        <dbReference type="ARBA" id="ARBA00012916"/>
    </source>
</evidence>
<dbReference type="UniPathway" id="UPA00113">
    <property type="reaction ID" value="UER00528"/>
</dbReference>
<dbReference type="RefSeq" id="XP_016262968.1">
    <property type="nucleotide sequence ID" value="XM_016407364.1"/>
</dbReference>
<dbReference type="PANTHER" id="PTHR10937:SF0">
    <property type="entry name" value="GLUTAMINE--FRUCTOSE-6-PHOSPHATE TRANSAMINASE (ISOMERIZING)"/>
    <property type="match status" value="1"/>
</dbReference>
<dbReference type="EC" id="2.6.1.16" evidence="4"/>
<dbReference type="PROSITE" id="PS51464">
    <property type="entry name" value="SIS"/>
    <property type="match status" value="2"/>
</dbReference>
<dbReference type="GO" id="GO:0004360">
    <property type="term" value="F:glutamine-fructose-6-phosphate transaminase (isomerizing) activity"/>
    <property type="evidence" value="ECO:0007669"/>
    <property type="project" value="UniProtKB-EC"/>
</dbReference>
<evidence type="ECO:0000256" key="2">
    <source>
        <dbReference type="ARBA" id="ARBA00003267"/>
    </source>
</evidence>
<dbReference type="InterPro" id="IPR035466">
    <property type="entry name" value="GlmS/AgaS_SIS"/>
</dbReference>
<sequence>MCGIFGYINYLVEKDRKFILDTLLNGLSRLEYRGYDSAGLAIDGDKRNEVFAFKEVGKVAKLREMVAESGVDMTAIFDSHAGIAHTRWATHGQPSRTNCHPHRSDPKWEFAVVHNGIITNYKELKALLEGKGFRFETDTDTECIAKLAKFLYDAHPDIDFTTLGKAVIKELQGAFGLLMKSVHFPSEVIAARKGSPLVVGVKTQKKLKVDFVDVEYEGDGGALPAERANHNVALKKKAPGLLSPGGHLAPPDKSLLHRSQSRAFLSDDGMPQPAEFFLSSDASALVEHTKKVLYLEDDDIAHIHDGQLNIHRLTKDDGTSNVRAIQTIELELQEIMKGKFDHFMQKEIFEQPESVVNTMRGRLDVANKSVVLGGLRQYMSTIRRCRRIIFIACGTSYHSCMAVRGVFEELTEIPIAVELASDFLDRQAPVFRDDTCVFVSQSGETADSLMALRYCLERGALTVGIVNVVGSSISMLTHCGVHINAGPEIGVASTKAYTSQFVAMVMFALSLSEDRASKAQRRAEIIEGLGKVSEQIREILQLNDSIKEMCAKFLQKQKSLLLLGRGSQHATALEGALKIKEISYLHCEAVMSGELKHGVLALVDENLPIIMILTRDDIFAKSLNAYQQVIARNGRPIVICNKDDPEFPPTKTERIQVPKTVDCLQGLLNVIPLQLIAYWLAVAEGLNVDFPRNLAKSVTVE</sequence>
<dbReference type="FunFam" id="3.40.50.10490:FF:000001">
    <property type="entry name" value="Glutamine--fructose-6-phosphate aminotransferase [isomerizing]"/>
    <property type="match status" value="1"/>
</dbReference>
<evidence type="ECO:0000313" key="14">
    <source>
        <dbReference type="Proteomes" id="UP000053342"/>
    </source>
</evidence>
<dbReference type="InterPro" id="IPR047084">
    <property type="entry name" value="GFAT_N"/>
</dbReference>
<keyword evidence="5" id="KW-0032">Aminotransferase</keyword>
<dbReference type="GO" id="GO:0006487">
    <property type="term" value="P:protein N-linked glycosylation"/>
    <property type="evidence" value="ECO:0007669"/>
    <property type="project" value="TreeGrafter"/>
</dbReference>
<dbReference type="PROSITE" id="PS51278">
    <property type="entry name" value="GATASE_TYPE_2"/>
    <property type="match status" value="1"/>
</dbReference>
<dbReference type="OrthoDB" id="15235at2759"/>
<proteinExistence type="predicted"/>
<evidence type="ECO:0000259" key="11">
    <source>
        <dbReference type="PROSITE" id="PS51278"/>
    </source>
</evidence>
<evidence type="ECO:0000256" key="6">
    <source>
        <dbReference type="ARBA" id="ARBA00022679"/>
    </source>
</evidence>
<comment type="catalytic activity">
    <reaction evidence="1">
        <text>D-fructose 6-phosphate + L-glutamine = D-glucosamine 6-phosphate + L-glutamate</text>
        <dbReference type="Rhea" id="RHEA:13237"/>
        <dbReference type="ChEBI" id="CHEBI:29985"/>
        <dbReference type="ChEBI" id="CHEBI:58359"/>
        <dbReference type="ChEBI" id="CHEBI:58725"/>
        <dbReference type="ChEBI" id="CHEBI:61527"/>
        <dbReference type="EC" id="2.6.1.16"/>
    </reaction>
</comment>
<dbReference type="GO" id="GO:0006031">
    <property type="term" value="P:chitin biosynthetic process"/>
    <property type="evidence" value="ECO:0007669"/>
    <property type="project" value="UniProtKB-ARBA"/>
</dbReference>
<dbReference type="GO" id="GO:0006002">
    <property type="term" value="P:fructose 6-phosphate metabolic process"/>
    <property type="evidence" value="ECO:0007669"/>
    <property type="project" value="TreeGrafter"/>
</dbReference>
<evidence type="ECO:0000256" key="10">
    <source>
        <dbReference type="ARBA" id="ARBA00033302"/>
    </source>
</evidence>
<dbReference type="GO" id="GO:0097367">
    <property type="term" value="F:carbohydrate derivative binding"/>
    <property type="evidence" value="ECO:0007669"/>
    <property type="project" value="InterPro"/>
</dbReference>
<dbReference type="Pfam" id="PF13522">
    <property type="entry name" value="GATase_6"/>
    <property type="match status" value="1"/>
</dbReference>
<dbReference type="GO" id="GO:0006048">
    <property type="term" value="P:UDP-N-acetylglucosamine biosynthetic process"/>
    <property type="evidence" value="ECO:0007669"/>
    <property type="project" value="UniProtKB-UniPathway"/>
</dbReference>
<keyword evidence="7" id="KW-0677">Repeat</keyword>
<feature type="domain" description="SIS" evidence="12">
    <location>
        <begin position="550"/>
        <end position="691"/>
    </location>
</feature>
<evidence type="ECO:0000259" key="12">
    <source>
        <dbReference type="PROSITE" id="PS51464"/>
    </source>
</evidence>
<dbReference type="VEuPathDB" id="FungiDB:PV06_06268"/>
<feature type="domain" description="SIS" evidence="12">
    <location>
        <begin position="378"/>
        <end position="517"/>
    </location>
</feature>
<keyword evidence="14" id="KW-1185">Reference proteome</keyword>
<evidence type="ECO:0000256" key="1">
    <source>
        <dbReference type="ARBA" id="ARBA00001031"/>
    </source>
</evidence>
<evidence type="ECO:0000256" key="7">
    <source>
        <dbReference type="ARBA" id="ARBA00022737"/>
    </source>
</evidence>
<evidence type="ECO:0000256" key="8">
    <source>
        <dbReference type="ARBA" id="ARBA00022962"/>
    </source>
</evidence>
<dbReference type="EMBL" id="KN847336">
    <property type="protein sequence ID" value="KIW42752.1"/>
    <property type="molecule type" value="Genomic_DNA"/>
</dbReference>
<dbReference type="Gene3D" id="3.60.20.10">
    <property type="entry name" value="Glutamine Phosphoribosylpyrophosphate, subunit 1, domain 1"/>
    <property type="match status" value="1"/>
</dbReference>
<dbReference type="EMBL" id="KN847336">
    <property type="protein sequence ID" value="KIW42753.1"/>
    <property type="molecule type" value="Genomic_DNA"/>
</dbReference>
<dbReference type="NCBIfam" id="NF001484">
    <property type="entry name" value="PRK00331.1"/>
    <property type="match status" value="1"/>
</dbReference>
<gene>
    <name evidence="13" type="ORF">PV06_06268</name>
</gene>
<accession>A0A0D2DIA9</accession>